<dbReference type="Gene3D" id="1.10.10.10">
    <property type="entry name" value="Winged helix-like DNA-binding domain superfamily/Winged helix DNA-binding domain"/>
    <property type="match status" value="1"/>
</dbReference>
<gene>
    <name evidence="6" type="ORF">SAMN04488135_101625</name>
</gene>
<dbReference type="PROSITE" id="PS51063">
    <property type="entry name" value="HTH_CRP_2"/>
    <property type="match status" value="1"/>
</dbReference>
<proteinExistence type="predicted"/>
<organism evidence="6 7">
    <name type="scientific">Pollutimonas bauzanensis</name>
    <dbReference type="NCBI Taxonomy" id="658167"/>
    <lineage>
        <taxon>Bacteria</taxon>
        <taxon>Pseudomonadati</taxon>
        <taxon>Pseudomonadota</taxon>
        <taxon>Betaproteobacteria</taxon>
        <taxon>Burkholderiales</taxon>
        <taxon>Alcaligenaceae</taxon>
        <taxon>Pollutimonas</taxon>
    </lineage>
</organism>
<dbReference type="EMBL" id="FQXE01000001">
    <property type="protein sequence ID" value="SHG93407.1"/>
    <property type="molecule type" value="Genomic_DNA"/>
</dbReference>
<dbReference type="InterPro" id="IPR014710">
    <property type="entry name" value="RmlC-like_jellyroll"/>
</dbReference>
<accession>A0A1M5NV77</accession>
<evidence type="ECO:0000256" key="3">
    <source>
        <dbReference type="ARBA" id="ARBA00023163"/>
    </source>
</evidence>
<dbReference type="SUPFAM" id="SSF46785">
    <property type="entry name" value="Winged helix' DNA-binding domain"/>
    <property type="match status" value="1"/>
</dbReference>
<keyword evidence="1" id="KW-0805">Transcription regulation</keyword>
<dbReference type="AlphaFoldDB" id="A0A1M5NV77"/>
<name>A0A1M5NV77_9BURK</name>
<dbReference type="GO" id="GO:0005829">
    <property type="term" value="C:cytosol"/>
    <property type="evidence" value="ECO:0007669"/>
    <property type="project" value="TreeGrafter"/>
</dbReference>
<dbReference type="Proteomes" id="UP000184226">
    <property type="component" value="Unassembled WGS sequence"/>
</dbReference>
<keyword evidence="6" id="KW-0808">Transferase</keyword>
<dbReference type="PROSITE" id="PS50042">
    <property type="entry name" value="CNMP_BINDING_3"/>
    <property type="match status" value="1"/>
</dbReference>
<evidence type="ECO:0000259" key="5">
    <source>
        <dbReference type="PROSITE" id="PS51063"/>
    </source>
</evidence>
<dbReference type="InterPro" id="IPR050397">
    <property type="entry name" value="Env_Response_Regulators"/>
</dbReference>
<dbReference type="PANTHER" id="PTHR24567">
    <property type="entry name" value="CRP FAMILY TRANSCRIPTIONAL REGULATORY PROTEIN"/>
    <property type="match status" value="1"/>
</dbReference>
<dbReference type="InterPro" id="IPR036388">
    <property type="entry name" value="WH-like_DNA-bd_sf"/>
</dbReference>
<sequence>MEHISLPMPKSELIQAFTAAPVFAGAGAESLEVLIADATLLRLSPKQHLFHMGEEAAYFFWVKSGSITLYRPSYSGDEKIFRIVGDGDLLAETAMFASPCHYPLSAHANTESLVYRLARERLLFLAKHSNEFSFALLESMATRISQAINRIDLLTISNSAQRLVAYLMDVYLQQGSAWLVLPASQNVLARQLNIAPETLSRQLGGFKRTGLIGGRNRELVLLDINGLCQAVDLPAPDMTVDHPRPSAHLGSSLFDCCNYVRQSIGRLSS</sequence>
<dbReference type="Pfam" id="PF13545">
    <property type="entry name" value="HTH_Crp_2"/>
    <property type="match status" value="1"/>
</dbReference>
<dbReference type="SMART" id="SM00100">
    <property type="entry name" value="cNMP"/>
    <property type="match status" value="1"/>
</dbReference>
<dbReference type="OrthoDB" id="9777588at2"/>
<dbReference type="STRING" id="658167.SAMN04488135_101625"/>
<reference evidence="6 7" key="1">
    <citation type="submission" date="2016-11" db="EMBL/GenBank/DDBJ databases">
        <authorList>
            <person name="Jaros S."/>
            <person name="Januszkiewicz K."/>
            <person name="Wedrychowicz H."/>
        </authorList>
    </citation>
    <scope>NUCLEOTIDE SEQUENCE [LARGE SCALE GENOMIC DNA]</scope>
    <source>
        <strain evidence="6 7">CGMCC 1.10190</strain>
    </source>
</reference>
<evidence type="ECO:0000313" key="7">
    <source>
        <dbReference type="Proteomes" id="UP000184226"/>
    </source>
</evidence>
<dbReference type="SUPFAM" id="SSF51206">
    <property type="entry name" value="cAMP-binding domain-like"/>
    <property type="match status" value="1"/>
</dbReference>
<dbReference type="GO" id="GO:0003677">
    <property type="term" value="F:DNA binding"/>
    <property type="evidence" value="ECO:0007669"/>
    <property type="project" value="UniProtKB-KW"/>
</dbReference>
<keyword evidence="6" id="KW-0418">Kinase</keyword>
<dbReference type="PANTHER" id="PTHR24567:SF74">
    <property type="entry name" value="HTH-TYPE TRANSCRIPTIONAL REGULATOR ARCR"/>
    <property type="match status" value="1"/>
</dbReference>
<dbReference type="SMART" id="SM00419">
    <property type="entry name" value="HTH_CRP"/>
    <property type="match status" value="1"/>
</dbReference>
<dbReference type="InterPro" id="IPR018490">
    <property type="entry name" value="cNMP-bd_dom_sf"/>
</dbReference>
<evidence type="ECO:0000256" key="2">
    <source>
        <dbReference type="ARBA" id="ARBA00023125"/>
    </source>
</evidence>
<evidence type="ECO:0000313" key="6">
    <source>
        <dbReference type="EMBL" id="SHG93407.1"/>
    </source>
</evidence>
<protein>
    <submittedName>
        <fullName evidence="6">cAMP-binding domain of CRP or a regulatory subunit of cAMP-dependent protein kinases</fullName>
    </submittedName>
</protein>
<dbReference type="InterPro" id="IPR000595">
    <property type="entry name" value="cNMP-bd_dom"/>
</dbReference>
<dbReference type="CDD" id="cd00038">
    <property type="entry name" value="CAP_ED"/>
    <property type="match status" value="1"/>
</dbReference>
<dbReference type="InterPro" id="IPR012318">
    <property type="entry name" value="HTH_CRP"/>
</dbReference>
<dbReference type="Pfam" id="PF00027">
    <property type="entry name" value="cNMP_binding"/>
    <property type="match status" value="1"/>
</dbReference>
<dbReference type="Gene3D" id="2.60.120.10">
    <property type="entry name" value="Jelly Rolls"/>
    <property type="match status" value="1"/>
</dbReference>
<keyword evidence="7" id="KW-1185">Reference proteome</keyword>
<evidence type="ECO:0000259" key="4">
    <source>
        <dbReference type="PROSITE" id="PS50042"/>
    </source>
</evidence>
<evidence type="ECO:0000256" key="1">
    <source>
        <dbReference type="ARBA" id="ARBA00023015"/>
    </source>
</evidence>
<dbReference type="InterPro" id="IPR036390">
    <property type="entry name" value="WH_DNA-bd_sf"/>
</dbReference>
<dbReference type="GO" id="GO:0016301">
    <property type="term" value="F:kinase activity"/>
    <property type="evidence" value="ECO:0007669"/>
    <property type="project" value="UniProtKB-KW"/>
</dbReference>
<keyword evidence="2" id="KW-0238">DNA-binding</keyword>
<feature type="domain" description="HTH crp-type" evidence="5">
    <location>
        <begin position="157"/>
        <end position="225"/>
    </location>
</feature>
<keyword evidence="3" id="KW-0804">Transcription</keyword>
<feature type="domain" description="Cyclic nucleotide-binding" evidence="4">
    <location>
        <begin position="22"/>
        <end position="143"/>
    </location>
</feature>
<dbReference type="GO" id="GO:0003700">
    <property type="term" value="F:DNA-binding transcription factor activity"/>
    <property type="evidence" value="ECO:0007669"/>
    <property type="project" value="TreeGrafter"/>
</dbReference>